<reference evidence="1 2" key="1">
    <citation type="journal article" date="2022" name="Syst. Appl. Microbiol.">
        <title>Rhodopirellula aestuarii sp. nov., a novel member of the genus Rhodopirellula isolated from brackish sediments collected in the Tagus River estuary, Portugal.</title>
        <authorList>
            <person name="Vitorino I.R."/>
            <person name="Klimek D."/>
            <person name="Calusinska M."/>
            <person name="Lobo-da-Cunha A."/>
            <person name="Vasconcelos V."/>
            <person name="Lage O.M."/>
        </authorList>
    </citation>
    <scope>NUCLEOTIDE SEQUENCE [LARGE SCALE GENOMIC DNA]</scope>
    <source>
        <strain evidence="1 2">ICT_H3.1</strain>
    </source>
</reference>
<organism evidence="1 2">
    <name type="scientific">Aporhodopirellula aestuarii</name>
    <dbReference type="NCBI Taxonomy" id="2950107"/>
    <lineage>
        <taxon>Bacteria</taxon>
        <taxon>Pseudomonadati</taxon>
        <taxon>Planctomycetota</taxon>
        <taxon>Planctomycetia</taxon>
        <taxon>Pirellulales</taxon>
        <taxon>Pirellulaceae</taxon>
        <taxon>Aporhodopirellula</taxon>
    </lineage>
</organism>
<evidence type="ECO:0000313" key="1">
    <source>
        <dbReference type="EMBL" id="MCM2372535.1"/>
    </source>
</evidence>
<name>A0ABT0U7K6_9BACT</name>
<sequence length="60" mass="6554">MSHTQVEFLAWFGEAKPIAYSGFAIGYRHPALSINAMTVPLNENVEESCGAAGQRCRAVR</sequence>
<keyword evidence="2" id="KW-1185">Reference proteome</keyword>
<dbReference type="Proteomes" id="UP001202961">
    <property type="component" value="Unassembled WGS sequence"/>
</dbReference>
<dbReference type="RefSeq" id="WP_250930168.1">
    <property type="nucleotide sequence ID" value="NZ_JAMQBK010000047.1"/>
</dbReference>
<accession>A0ABT0U7K6</accession>
<comment type="caution">
    <text evidence="1">The sequence shown here is derived from an EMBL/GenBank/DDBJ whole genome shotgun (WGS) entry which is preliminary data.</text>
</comment>
<dbReference type="EMBL" id="JAMQBK010000047">
    <property type="protein sequence ID" value="MCM2372535.1"/>
    <property type="molecule type" value="Genomic_DNA"/>
</dbReference>
<protein>
    <submittedName>
        <fullName evidence="1">Uncharacterized protein</fullName>
    </submittedName>
</protein>
<proteinExistence type="predicted"/>
<evidence type="ECO:0000313" key="2">
    <source>
        <dbReference type="Proteomes" id="UP001202961"/>
    </source>
</evidence>
<gene>
    <name evidence="1" type="ORF">NB063_18145</name>
</gene>